<evidence type="ECO:0000313" key="2">
    <source>
        <dbReference type="Proteomes" id="UP000604475"/>
    </source>
</evidence>
<gene>
    <name evidence="1" type="ORF">I7412_38080</name>
</gene>
<keyword evidence="2" id="KW-1185">Reference proteome</keyword>
<dbReference type="RefSeq" id="WP_203006089.1">
    <property type="nucleotide sequence ID" value="NZ_JADWYU010000028.1"/>
</dbReference>
<dbReference type="AlphaFoldDB" id="A0A937RIH7"/>
<proteinExistence type="predicted"/>
<evidence type="ECO:0000313" key="1">
    <source>
        <dbReference type="EMBL" id="MBL7632868.1"/>
    </source>
</evidence>
<dbReference type="EMBL" id="JAEACQ010000354">
    <property type="protein sequence ID" value="MBL7632868.1"/>
    <property type="molecule type" value="Genomic_DNA"/>
</dbReference>
<accession>A0A937RIH7</accession>
<comment type="caution">
    <text evidence="1">The sequence shown here is derived from an EMBL/GenBank/DDBJ whole genome shotgun (WGS) entry which is preliminary data.</text>
</comment>
<dbReference type="Proteomes" id="UP000604475">
    <property type="component" value="Unassembled WGS sequence"/>
</dbReference>
<reference evidence="1" key="1">
    <citation type="submission" date="2020-12" db="EMBL/GenBank/DDBJ databases">
        <title>Genomic characterization of non-nitrogen-fixing Frankia strains.</title>
        <authorList>
            <person name="Carlos-Shanley C."/>
            <person name="Guerra T."/>
            <person name="Hahn D."/>
        </authorList>
    </citation>
    <scope>NUCLEOTIDE SEQUENCE</scope>
    <source>
        <strain evidence="1">CN6</strain>
    </source>
</reference>
<organism evidence="1 2">
    <name type="scientific">Frankia nepalensis</name>
    <dbReference type="NCBI Taxonomy" id="1836974"/>
    <lineage>
        <taxon>Bacteria</taxon>
        <taxon>Bacillati</taxon>
        <taxon>Actinomycetota</taxon>
        <taxon>Actinomycetes</taxon>
        <taxon>Frankiales</taxon>
        <taxon>Frankiaceae</taxon>
        <taxon>Frankia</taxon>
    </lineage>
</organism>
<name>A0A937RIH7_9ACTN</name>
<protein>
    <submittedName>
        <fullName evidence="1">Uncharacterized protein</fullName>
    </submittedName>
</protein>
<sequence length="75" mass="8097">MATAVVVLVIDGTIEHRIDITSLVDAAASWEAQIAALTREVQGWITRSDVTALPLEGGGQVLVSWRAIKTVEIRQ</sequence>